<dbReference type="InterPro" id="IPR011650">
    <property type="entry name" value="Peptidase_M20_dimer"/>
</dbReference>
<evidence type="ECO:0000313" key="5">
    <source>
        <dbReference type="Proteomes" id="UP000746471"/>
    </source>
</evidence>
<keyword evidence="5" id="KW-1185">Reference proteome</keyword>
<reference evidence="4 5" key="1">
    <citation type="submission" date="2021-05" db="EMBL/GenBank/DDBJ databases">
        <title>Fusibacter ferrireducens sp. nov., an anaerobic, sulfur- and Fe-reducing bacterium isolated from the mangrove sediment.</title>
        <authorList>
            <person name="Qiu D."/>
        </authorList>
    </citation>
    <scope>NUCLEOTIDE SEQUENCE [LARGE SCALE GENOMIC DNA]</scope>
    <source>
        <strain evidence="4 5">DSM 12116</strain>
    </source>
</reference>
<dbReference type="SUPFAM" id="SSF55031">
    <property type="entry name" value="Bacterial exopeptidase dimerisation domain"/>
    <property type="match status" value="1"/>
</dbReference>
<comment type="caution">
    <text evidence="4">The sequence shown here is derived from an EMBL/GenBank/DDBJ whole genome shotgun (WGS) entry which is preliminary data.</text>
</comment>
<dbReference type="InterPro" id="IPR050072">
    <property type="entry name" value="Peptidase_M20A"/>
</dbReference>
<organism evidence="4 5">
    <name type="scientific">Fusibacter paucivorans</name>
    <dbReference type="NCBI Taxonomy" id="76009"/>
    <lineage>
        <taxon>Bacteria</taxon>
        <taxon>Bacillati</taxon>
        <taxon>Bacillota</taxon>
        <taxon>Clostridia</taxon>
        <taxon>Eubacteriales</taxon>
        <taxon>Eubacteriales Family XII. Incertae Sedis</taxon>
        <taxon>Fusibacter</taxon>
    </lineage>
</organism>
<dbReference type="Gene3D" id="3.40.630.10">
    <property type="entry name" value="Zn peptidases"/>
    <property type="match status" value="1"/>
</dbReference>
<dbReference type="SUPFAM" id="SSF53187">
    <property type="entry name" value="Zn-dependent exopeptidases"/>
    <property type="match status" value="1"/>
</dbReference>
<evidence type="ECO:0000256" key="1">
    <source>
        <dbReference type="ARBA" id="ARBA00022723"/>
    </source>
</evidence>
<keyword evidence="2" id="KW-0378">Hydrolase</keyword>
<evidence type="ECO:0000256" key="2">
    <source>
        <dbReference type="ARBA" id="ARBA00022801"/>
    </source>
</evidence>
<dbReference type="Pfam" id="PF07687">
    <property type="entry name" value="M20_dimer"/>
    <property type="match status" value="1"/>
</dbReference>
<evidence type="ECO:0000313" key="4">
    <source>
        <dbReference type="EMBL" id="MBS7526168.1"/>
    </source>
</evidence>
<accession>A0ABS5PM00</accession>
<dbReference type="PIRSF" id="PIRSF037238">
    <property type="entry name" value="Carboxypeptidase_G2"/>
    <property type="match status" value="1"/>
</dbReference>
<name>A0ABS5PM00_9FIRM</name>
<dbReference type="RefSeq" id="WP_213235955.1">
    <property type="nucleotide sequence ID" value="NZ_JAHBCL010000008.1"/>
</dbReference>
<dbReference type="Gene3D" id="3.30.70.360">
    <property type="match status" value="1"/>
</dbReference>
<dbReference type="PANTHER" id="PTHR43808:SF9">
    <property type="entry name" value="BLL0789 PROTEIN"/>
    <property type="match status" value="1"/>
</dbReference>
<keyword evidence="1" id="KW-0479">Metal-binding</keyword>
<proteinExistence type="predicted"/>
<protein>
    <submittedName>
        <fullName evidence="4">M20/M25/M40 family metallo-hydrolase</fullName>
    </submittedName>
</protein>
<evidence type="ECO:0000259" key="3">
    <source>
        <dbReference type="Pfam" id="PF07687"/>
    </source>
</evidence>
<dbReference type="Pfam" id="PF01546">
    <property type="entry name" value="Peptidase_M20"/>
    <property type="match status" value="1"/>
</dbReference>
<feature type="domain" description="Peptidase M20 dimerisation" evidence="3">
    <location>
        <begin position="185"/>
        <end position="283"/>
    </location>
</feature>
<dbReference type="Proteomes" id="UP000746471">
    <property type="component" value="Unassembled WGS sequence"/>
</dbReference>
<sequence length="388" mass="42078">MLDRIEKAMAAIGIDDASIVGTWKEIVELESYTRDPRAVEVLGTYLKSTFEAIGFNMEMHTYENAGPLLIGEMGEGDPSEGIILTGHMDTVFKTGTLAEIPFRVEDGRVYGPGVLDMKGGINLMIYISKLLKELGYTKPIKIVICGDEEHGHAYSDAAQKMQEACEGYKCAFNMETGLVDNSITVARKGRIEYEIKVHGKSAHAGANFADGINAIYELANIVVKINELNQKYEDVTFSVGIIHGGAISNAVPHLAEANVDIRYYNTEDGARIKNDIEAICSSPTIPGATAEASINSMFPPFMDTVNGSFYQLVDETSQMLGFGAVTPAHLGGSSDASYLTETGLPVLCSMGAKGEWNHTDREYAVIASAQERIKLITASILRLENKAL</sequence>
<dbReference type="EMBL" id="JAHBCL010000008">
    <property type="protein sequence ID" value="MBS7526168.1"/>
    <property type="molecule type" value="Genomic_DNA"/>
</dbReference>
<gene>
    <name evidence="4" type="ORF">KHM83_05730</name>
</gene>
<dbReference type="PANTHER" id="PTHR43808">
    <property type="entry name" value="ACETYLORNITHINE DEACETYLASE"/>
    <property type="match status" value="1"/>
</dbReference>
<dbReference type="InterPro" id="IPR017150">
    <property type="entry name" value="Pept_M20_glutamate_carboxypep"/>
</dbReference>
<dbReference type="InterPro" id="IPR002933">
    <property type="entry name" value="Peptidase_M20"/>
</dbReference>
<dbReference type="InterPro" id="IPR036264">
    <property type="entry name" value="Bact_exopeptidase_dim_dom"/>
</dbReference>